<feature type="region of interest" description="Disordered" evidence="1">
    <location>
        <begin position="530"/>
        <end position="573"/>
    </location>
</feature>
<dbReference type="RefSeq" id="WP_211427803.1">
    <property type="nucleotide sequence ID" value="NZ_CP072648.1"/>
</dbReference>
<evidence type="ECO:0000256" key="1">
    <source>
        <dbReference type="SAM" id="MobiDB-lite"/>
    </source>
</evidence>
<accession>A0ABX8B776</accession>
<dbReference type="SMART" id="SM00331">
    <property type="entry name" value="PP2C_SIG"/>
    <property type="match status" value="1"/>
</dbReference>
<keyword evidence="2" id="KW-0812">Transmembrane</keyword>
<feature type="region of interest" description="Disordered" evidence="1">
    <location>
        <begin position="406"/>
        <end position="433"/>
    </location>
</feature>
<dbReference type="PANTHER" id="PTHR47992">
    <property type="entry name" value="PROTEIN PHOSPHATASE"/>
    <property type="match status" value="1"/>
</dbReference>
<dbReference type="Pfam" id="PF13672">
    <property type="entry name" value="PP2C_2"/>
    <property type="match status" value="1"/>
</dbReference>
<feature type="transmembrane region" description="Helical" evidence="2">
    <location>
        <begin position="368"/>
        <end position="392"/>
    </location>
</feature>
<dbReference type="PROSITE" id="PS51746">
    <property type="entry name" value="PPM_2"/>
    <property type="match status" value="1"/>
</dbReference>
<gene>
    <name evidence="4" type="ORF">J8C06_05895</name>
</gene>
<dbReference type="Gene3D" id="3.60.40.10">
    <property type="entry name" value="PPM-type phosphatase domain"/>
    <property type="match status" value="1"/>
</dbReference>
<sequence length="573" mass="61182">MSAVVSNTPEMWVSASVRTDVGMRRTGNEDNLQVVDLTRQRLGLSHREDVLSPDVAHHQLGSFGTLLIVSDGMGGAAAGELASEMAVEIIAREMLRQVSAGIPSRDAMRIAADSANAAIWDRSQSDSAIRGLGATLTALHITGQEATVSQVGDSRAYLIRNGTIRQLTEDQSWANAAKKAGMQVANVPNNVILQALGTQRVVNTDITTEPLQVGDIFLLCSDGLSNKVEEQELLAHVMAAESLDDAAEALVKLANDRGGEDNITIVIAKLVGSGSGSEDSMRSTQLLTSATTAEETLRISGGRATTELQSVQTLSGLGTTKSLEVRPANPDALATSSKQPLSVPVSPPSPVAETSSGARSGWLTGGRLFVLLALIAVAGIVLAGVASMVWVLQLRAEKQRTAGIEPTIGGRPALEPSPVTPQPTKPPAEAGYDSGGIGRADGALLEDVEKKLNSVEQRVKEVERRASQSPGYANERQNCQEKYRRLATLREVLNRHRGKQVRDGDPSVSDIDKEAQTILEWIDTLPLPLREMKAPGNKRRQPPESHPGDELQRVVEQGLDQLMNNAVRSVRHP</sequence>
<evidence type="ECO:0000313" key="5">
    <source>
        <dbReference type="Proteomes" id="UP000676506"/>
    </source>
</evidence>
<dbReference type="Proteomes" id="UP000676506">
    <property type="component" value="Chromosome 1"/>
</dbReference>
<dbReference type="SUPFAM" id="SSF81606">
    <property type="entry name" value="PP2C-like"/>
    <property type="match status" value="1"/>
</dbReference>
<feature type="domain" description="PPM-type phosphatase" evidence="3">
    <location>
        <begin position="14"/>
        <end position="270"/>
    </location>
</feature>
<dbReference type="InterPro" id="IPR036457">
    <property type="entry name" value="PPM-type-like_dom_sf"/>
</dbReference>
<keyword evidence="2" id="KW-0472">Membrane</keyword>
<dbReference type="InterPro" id="IPR015655">
    <property type="entry name" value="PP2C"/>
</dbReference>
<dbReference type="EMBL" id="CP072648">
    <property type="protein sequence ID" value="QUW01911.1"/>
    <property type="molecule type" value="Genomic_DNA"/>
</dbReference>
<dbReference type="SMART" id="SM00332">
    <property type="entry name" value="PP2Cc"/>
    <property type="match status" value="1"/>
</dbReference>
<keyword evidence="2" id="KW-1133">Transmembrane helix</keyword>
<name>A0ABX8B776_9BACT</name>
<dbReference type="InterPro" id="IPR001932">
    <property type="entry name" value="PPM-type_phosphatase-like_dom"/>
</dbReference>
<proteinExistence type="predicted"/>
<evidence type="ECO:0000313" key="4">
    <source>
        <dbReference type="EMBL" id="QUW01911.1"/>
    </source>
</evidence>
<dbReference type="CDD" id="cd00143">
    <property type="entry name" value="PP2Cc"/>
    <property type="match status" value="1"/>
</dbReference>
<reference evidence="4 5" key="1">
    <citation type="submission" date="2021-03" db="EMBL/GenBank/DDBJ databases">
        <title>Genomic and phenotypic characterization of Chloracidobacterium isolates provides evidence for multiple species.</title>
        <authorList>
            <person name="Saini M.K."/>
            <person name="Costas A.M.G."/>
            <person name="Tank M."/>
            <person name="Bryant D.A."/>
        </authorList>
    </citation>
    <scope>NUCLEOTIDE SEQUENCE [LARGE SCALE GENOMIC DNA]</scope>
    <source>
        <strain evidence="4 5">BV2-C</strain>
    </source>
</reference>
<feature type="region of interest" description="Disordered" evidence="1">
    <location>
        <begin position="329"/>
        <end position="358"/>
    </location>
</feature>
<evidence type="ECO:0000259" key="3">
    <source>
        <dbReference type="PROSITE" id="PS51746"/>
    </source>
</evidence>
<feature type="compositionally biased region" description="Basic and acidic residues" evidence="1">
    <location>
        <begin position="541"/>
        <end position="553"/>
    </location>
</feature>
<evidence type="ECO:0000256" key="2">
    <source>
        <dbReference type="SAM" id="Phobius"/>
    </source>
</evidence>
<organism evidence="4 5">
    <name type="scientific">Chloracidobacterium validum</name>
    <dbReference type="NCBI Taxonomy" id="2821543"/>
    <lineage>
        <taxon>Bacteria</taxon>
        <taxon>Pseudomonadati</taxon>
        <taxon>Acidobacteriota</taxon>
        <taxon>Terriglobia</taxon>
        <taxon>Terriglobales</taxon>
        <taxon>Acidobacteriaceae</taxon>
        <taxon>Chloracidobacterium</taxon>
    </lineage>
</organism>
<keyword evidence="5" id="KW-1185">Reference proteome</keyword>
<protein>
    <submittedName>
        <fullName evidence="4">Serine/threonine-protein phosphatase</fullName>
    </submittedName>
</protein>